<reference evidence="1 2" key="1">
    <citation type="submission" date="2019-03" db="EMBL/GenBank/DDBJ databases">
        <title>Genomic Encyclopedia of Archaeal and Bacterial Type Strains, Phase II (KMG-II): from individual species to whole genera.</title>
        <authorList>
            <person name="Goeker M."/>
        </authorList>
    </citation>
    <scope>NUCLEOTIDE SEQUENCE [LARGE SCALE GENOMIC DNA]</scope>
    <source>
        <strain evidence="1 2">DSM 28323</strain>
    </source>
</reference>
<gene>
    <name evidence="1" type="ORF">BC659_2439</name>
</gene>
<organism evidence="1 2">
    <name type="scientific">Sediminibacterium goheungense</name>
    <dbReference type="NCBI Taxonomy" id="1086393"/>
    <lineage>
        <taxon>Bacteria</taxon>
        <taxon>Pseudomonadati</taxon>
        <taxon>Bacteroidota</taxon>
        <taxon>Chitinophagia</taxon>
        <taxon>Chitinophagales</taxon>
        <taxon>Chitinophagaceae</taxon>
        <taxon>Sediminibacterium</taxon>
    </lineage>
</organism>
<dbReference type="AlphaFoldDB" id="A0A4R6IWN3"/>
<dbReference type="EMBL" id="SNWP01000011">
    <property type="protein sequence ID" value="TDO27120.1"/>
    <property type="molecule type" value="Genomic_DNA"/>
</dbReference>
<sequence length="60" mass="7285">MVQSWWSIEYHPQTGSRLIKLSVSIKNPLINHIRGFFISYQYQRYALYFYLLDNVKILCE</sequence>
<evidence type="ECO:0000313" key="2">
    <source>
        <dbReference type="Proteomes" id="UP000295741"/>
    </source>
</evidence>
<protein>
    <submittedName>
        <fullName evidence="1">Uncharacterized protein</fullName>
    </submittedName>
</protein>
<evidence type="ECO:0000313" key="1">
    <source>
        <dbReference type="EMBL" id="TDO27120.1"/>
    </source>
</evidence>
<accession>A0A4R6IWN3</accession>
<proteinExistence type="predicted"/>
<comment type="caution">
    <text evidence="1">The sequence shown here is derived from an EMBL/GenBank/DDBJ whole genome shotgun (WGS) entry which is preliminary data.</text>
</comment>
<keyword evidence="2" id="KW-1185">Reference proteome</keyword>
<dbReference type="Proteomes" id="UP000295741">
    <property type="component" value="Unassembled WGS sequence"/>
</dbReference>
<name>A0A4R6IWN3_9BACT</name>